<sequence>MDENQSDIDAGVEAATAWPAFAADSMAVQFDCVRQLPTHSPMPTAPGQEGGSMWGALSGLVEAVDAQASAMNRALTAKVIANAEAFGVPVPADVAEIAERLNQTGEVT</sequence>
<comment type="caution">
    <text evidence="1">The sequence shown here is derived from an EMBL/GenBank/DDBJ whole genome shotgun (WGS) entry which is preliminary data.</text>
</comment>
<evidence type="ECO:0000313" key="1">
    <source>
        <dbReference type="EMBL" id="KQH79979.1"/>
    </source>
</evidence>
<reference evidence="1 2" key="1">
    <citation type="submission" date="2015-10" db="EMBL/GenBank/DDBJ databases">
        <title>Mycobacterium gordonae draft genome assembly.</title>
        <authorList>
            <person name="Ustinova V."/>
            <person name="Smirnova T."/>
            <person name="Blagodatskikh K."/>
            <person name="Varlamov D."/>
            <person name="Larionova E."/>
            <person name="Chernousova L."/>
        </authorList>
    </citation>
    <scope>NUCLEOTIDE SEQUENCE [LARGE SCALE GENOMIC DNA]</scope>
    <source>
        <strain evidence="1 2">CTRI 14-8773</strain>
    </source>
</reference>
<dbReference type="EMBL" id="LKTM01000054">
    <property type="protein sequence ID" value="KQH79979.1"/>
    <property type="molecule type" value="Genomic_DNA"/>
</dbReference>
<dbReference type="AlphaFoldDB" id="A0A0Q2RXN3"/>
<protein>
    <submittedName>
        <fullName evidence="1">Uncharacterized protein</fullName>
    </submittedName>
</protein>
<name>A0A0Q2RXN3_MYCGO</name>
<organism evidence="1 2">
    <name type="scientific">Mycobacterium gordonae</name>
    <dbReference type="NCBI Taxonomy" id="1778"/>
    <lineage>
        <taxon>Bacteria</taxon>
        <taxon>Bacillati</taxon>
        <taxon>Actinomycetota</taxon>
        <taxon>Actinomycetes</taxon>
        <taxon>Mycobacteriales</taxon>
        <taxon>Mycobacteriaceae</taxon>
        <taxon>Mycobacterium</taxon>
    </lineage>
</organism>
<dbReference type="RefSeq" id="WP_055577137.1">
    <property type="nucleotide sequence ID" value="NZ_LKTM01000054.1"/>
</dbReference>
<dbReference type="Proteomes" id="UP000051677">
    <property type="component" value="Unassembled WGS sequence"/>
</dbReference>
<proteinExistence type="predicted"/>
<evidence type="ECO:0000313" key="2">
    <source>
        <dbReference type="Proteomes" id="UP000051677"/>
    </source>
</evidence>
<gene>
    <name evidence="1" type="ORF">AO501_20665</name>
</gene>
<accession>A0A0Q2RXN3</accession>